<accession>A0ABU6UFH1</accession>
<name>A0ABU6UFH1_9FABA</name>
<comment type="caution">
    <text evidence="1">The sequence shown here is derived from an EMBL/GenBank/DDBJ whole genome shotgun (WGS) entry which is preliminary data.</text>
</comment>
<dbReference type="EMBL" id="JASCZI010120972">
    <property type="protein sequence ID" value="MED6158403.1"/>
    <property type="molecule type" value="Genomic_DNA"/>
</dbReference>
<evidence type="ECO:0000313" key="2">
    <source>
        <dbReference type="Proteomes" id="UP001341840"/>
    </source>
</evidence>
<dbReference type="Proteomes" id="UP001341840">
    <property type="component" value="Unassembled WGS sequence"/>
</dbReference>
<reference evidence="1 2" key="1">
    <citation type="journal article" date="2023" name="Plants (Basel)">
        <title>Bridging the Gap: Combining Genomics and Transcriptomics Approaches to Understand Stylosanthes scabra, an Orphan Legume from the Brazilian Caatinga.</title>
        <authorList>
            <person name="Ferreira-Neto J.R.C."/>
            <person name="da Silva M.D."/>
            <person name="Binneck E."/>
            <person name="de Melo N.F."/>
            <person name="da Silva R.H."/>
            <person name="de Melo A.L.T.M."/>
            <person name="Pandolfi V."/>
            <person name="Bustamante F.O."/>
            <person name="Brasileiro-Vidal A.C."/>
            <person name="Benko-Iseppon A.M."/>
        </authorList>
    </citation>
    <scope>NUCLEOTIDE SEQUENCE [LARGE SCALE GENOMIC DNA]</scope>
    <source>
        <tissue evidence="1">Leaves</tissue>
    </source>
</reference>
<gene>
    <name evidence="1" type="ORF">PIB30_032482</name>
</gene>
<organism evidence="1 2">
    <name type="scientific">Stylosanthes scabra</name>
    <dbReference type="NCBI Taxonomy" id="79078"/>
    <lineage>
        <taxon>Eukaryota</taxon>
        <taxon>Viridiplantae</taxon>
        <taxon>Streptophyta</taxon>
        <taxon>Embryophyta</taxon>
        <taxon>Tracheophyta</taxon>
        <taxon>Spermatophyta</taxon>
        <taxon>Magnoliopsida</taxon>
        <taxon>eudicotyledons</taxon>
        <taxon>Gunneridae</taxon>
        <taxon>Pentapetalae</taxon>
        <taxon>rosids</taxon>
        <taxon>fabids</taxon>
        <taxon>Fabales</taxon>
        <taxon>Fabaceae</taxon>
        <taxon>Papilionoideae</taxon>
        <taxon>50 kb inversion clade</taxon>
        <taxon>dalbergioids sensu lato</taxon>
        <taxon>Dalbergieae</taxon>
        <taxon>Pterocarpus clade</taxon>
        <taxon>Stylosanthes</taxon>
    </lineage>
</organism>
<keyword evidence="2" id="KW-1185">Reference proteome</keyword>
<evidence type="ECO:0000313" key="1">
    <source>
        <dbReference type="EMBL" id="MED6158403.1"/>
    </source>
</evidence>
<sequence>MAAIQESGDLREHWRSEGTLIDGGFRRLTVEIEQTAAEQGPPATVSSKTAATRVIEHHQHHGVLLSLSVPISLSFFSGDSGKNDFEDGNGETDGDGVSSSSSLHRVAGDFKEIRSGSFVVVETTETHPTGSESGGRRRYLLPLFPFLVFVGVVQLGGKGVYPWGLSEGCTTGLLMVG</sequence>
<protein>
    <submittedName>
        <fullName evidence="1">Uncharacterized protein</fullName>
    </submittedName>
</protein>
<proteinExistence type="predicted"/>